<reference evidence="3 4" key="1">
    <citation type="journal article" date="2014" name="Genome Announc.">
        <title>Draft genome sequence of Sclerotinia borealis, a psychrophilic plant pathogenic fungus.</title>
        <authorList>
            <person name="Mardanov A.V."/>
            <person name="Beletsky A.V."/>
            <person name="Kadnikov V.V."/>
            <person name="Ignatov A.N."/>
            <person name="Ravin N.V."/>
        </authorList>
    </citation>
    <scope>NUCLEOTIDE SEQUENCE [LARGE SCALE GENOMIC DNA]</scope>
    <source>
        <strain evidence="4">F-4157</strain>
    </source>
</reference>
<sequence>MGIGKTTMVLAIHWIQHIFNVMWADIRANPTAHAVPGECPTNKQMFRKHGFDCPCSADSTNHWLKERLGITVALTPLGLLNVWKAEHIQCFKGIPDQMLVKAHGTANAGGGDRLDNDEDGVEDESEDESEKRQTPSIYTPRLENGHVFVVTTAESFASQFLNSFRHKKTWRYRPKGIPSVNKRGEHYITKPKEKTKETPPYQSCIVSLLIKDEFQLRKTESIRAIKDVQIRQHIKNEGKSPDECGYEVYQRIALVLLSGTPLMTGPLDISGFVQLMCRNSWRKDAVLQNWMHNELQDLGERWKKWTDSRSINTQDIFQEITSRFSPLVEKLMIRWTTNSDLLGEKPIIIPRNLYSDIKCDNGPDWTLRVDSLDQEESERLKTREKKRQARYQTIHGHLIGDKPLDKTNVNIYYRSRLCASFPYLMELTDENDVPLKLTEREWIENTTGKKPEWKQETDTDPYFKHLKKIVASSGKLCEMKKKINKYKNFIDAENKLARQIFCSYFFAGAYIMYLWMIHILKFRREDVVFLHKPMGQTKINAALARFHIDINCKTPAEEQKTARYIVATSSSFAVGLTLAEAISVGFLEPDYHADTVAQGISRHCRQGNKNLEHGVESWMFMVKDNRVETRIFEVNNLRKQIINAAERKTDDVAKKNKENAISDTNPATLTATHLSAGLYNS</sequence>
<keyword evidence="2" id="KW-1133">Transmembrane helix</keyword>
<keyword evidence="2" id="KW-0472">Membrane</keyword>
<feature type="compositionally biased region" description="Acidic residues" evidence="1">
    <location>
        <begin position="115"/>
        <end position="128"/>
    </location>
</feature>
<dbReference type="Proteomes" id="UP000019487">
    <property type="component" value="Unassembled WGS sequence"/>
</dbReference>
<protein>
    <recommendedName>
        <fullName evidence="5">Helicase C-terminal domain-containing protein</fullName>
    </recommendedName>
</protein>
<dbReference type="HOGENOM" id="CLU_403935_0_0_1"/>
<evidence type="ECO:0000256" key="2">
    <source>
        <dbReference type="SAM" id="Phobius"/>
    </source>
</evidence>
<evidence type="ECO:0000256" key="1">
    <source>
        <dbReference type="SAM" id="MobiDB-lite"/>
    </source>
</evidence>
<dbReference type="OrthoDB" id="3484712at2759"/>
<accession>W9CDJ5</accession>
<dbReference type="STRING" id="1432307.W9CDJ5"/>
<comment type="caution">
    <text evidence="3">The sequence shown here is derived from an EMBL/GenBank/DDBJ whole genome shotgun (WGS) entry which is preliminary data.</text>
</comment>
<dbReference type="SUPFAM" id="SSF52540">
    <property type="entry name" value="P-loop containing nucleoside triphosphate hydrolases"/>
    <property type="match status" value="1"/>
</dbReference>
<evidence type="ECO:0000313" key="4">
    <source>
        <dbReference type="Proteomes" id="UP000019487"/>
    </source>
</evidence>
<organism evidence="3 4">
    <name type="scientific">Sclerotinia borealis (strain F-4128)</name>
    <dbReference type="NCBI Taxonomy" id="1432307"/>
    <lineage>
        <taxon>Eukaryota</taxon>
        <taxon>Fungi</taxon>
        <taxon>Dikarya</taxon>
        <taxon>Ascomycota</taxon>
        <taxon>Pezizomycotina</taxon>
        <taxon>Leotiomycetes</taxon>
        <taxon>Helotiales</taxon>
        <taxon>Sclerotiniaceae</taxon>
        <taxon>Sclerotinia</taxon>
    </lineage>
</organism>
<evidence type="ECO:0000313" key="3">
    <source>
        <dbReference type="EMBL" id="ESZ92640.1"/>
    </source>
</evidence>
<keyword evidence="2" id="KW-0812">Transmembrane</keyword>
<keyword evidence="4" id="KW-1185">Reference proteome</keyword>
<name>W9CDJ5_SCLBF</name>
<dbReference type="EMBL" id="AYSA01000370">
    <property type="protein sequence ID" value="ESZ92640.1"/>
    <property type="molecule type" value="Genomic_DNA"/>
</dbReference>
<feature type="region of interest" description="Disordered" evidence="1">
    <location>
        <begin position="105"/>
        <end position="137"/>
    </location>
</feature>
<proteinExistence type="predicted"/>
<dbReference type="Gene3D" id="3.40.50.300">
    <property type="entry name" value="P-loop containing nucleotide triphosphate hydrolases"/>
    <property type="match status" value="1"/>
</dbReference>
<feature type="transmembrane region" description="Helical" evidence="2">
    <location>
        <begin position="496"/>
        <end position="515"/>
    </location>
</feature>
<dbReference type="InterPro" id="IPR027417">
    <property type="entry name" value="P-loop_NTPase"/>
</dbReference>
<dbReference type="AlphaFoldDB" id="W9CDJ5"/>
<gene>
    <name evidence="3" type="ORF">SBOR_6974</name>
</gene>
<evidence type="ECO:0008006" key="5">
    <source>
        <dbReference type="Google" id="ProtNLM"/>
    </source>
</evidence>